<keyword evidence="2" id="KW-1185">Reference proteome</keyword>
<dbReference type="AlphaFoldDB" id="A0A2U9CRE0"/>
<dbReference type="Proteomes" id="UP000246464">
    <property type="component" value="Chromosome 19"/>
</dbReference>
<sequence length="103" mass="12281">MAGIAESSPSPIKIVAAVRIRRTKTVADVPAYWMMPERGIPQQRGNCWCNCIYIPERELLNRQRHEEVQLLYQQRHEEAQIQHQQLYEVTTYLLRFMQRARLE</sequence>
<reference evidence="1 2" key="1">
    <citation type="submission" date="2017-12" db="EMBL/GenBank/DDBJ databases">
        <title>Integrating genomic resources of turbot (Scophthalmus maximus) in depth evaluation of genetic and physical mapping variation across individuals.</title>
        <authorList>
            <person name="Martinez P."/>
        </authorList>
    </citation>
    <scope>NUCLEOTIDE SEQUENCE [LARGE SCALE GENOMIC DNA]</scope>
</reference>
<accession>A0A2U9CRE0</accession>
<gene>
    <name evidence="1" type="ORF">SMAX5B_001409</name>
</gene>
<name>A0A2U9CRE0_SCOMX</name>
<proteinExistence type="predicted"/>
<organism evidence="1 2">
    <name type="scientific">Scophthalmus maximus</name>
    <name type="common">Turbot</name>
    <name type="synonym">Psetta maxima</name>
    <dbReference type="NCBI Taxonomy" id="52904"/>
    <lineage>
        <taxon>Eukaryota</taxon>
        <taxon>Metazoa</taxon>
        <taxon>Chordata</taxon>
        <taxon>Craniata</taxon>
        <taxon>Vertebrata</taxon>
        <taxon>Euteleostomi</taxon>
        <taxon>Actinopterygii</taxon>
        <taxon>Neopterygii</taxon>
        <taxon>Teleostei</taxon>
        <taxon>Neoteleostei</taxon>
        <taxon>Acanthomorphata</taxon>
        <taxon>Carangaria</taxon>
        <taxon>Pleuronectiformes</taxon>
        <taxon>Pleuronectoidei</taxon>
        <taxon>Scophthalmidae</taxon>
        <taxon>Scophthalmus</taxon>
    </lineage>
</organism>
<evidence type="ECO:0000313" key="1">
    <source>
        <dbReference type="EMBL" id="AWP18316.1"/>
    </source>
</evidence>
<protein>
    <submittedName>
        <fullName evidence="1">Uncharacterized protein</fullName>
    </submittedName>
</protein>
<evidence type="ECO:0000313" key="2">
    <source>
        <dbReference type="Proteomes" id="UP000246464"/>
    </source>
</evidence>
<dbReference type="EMBL" id="CP026261">
    <property type="protein sequence ID" value="AWP18316.1"/>
    <property type="molecule type" value="Genomic_DNA"/>
</dbReference>